<dbReference type="Proteomes" id="UP001165082">
    <property type="component" value="Unassembled WGS sequence"/>
</dbReference>
<reference evidence="1" key="1">
    <citation type="submission" date="2022-07" db="EMBL/GenBank/DDBJ databases">
        <title>Genome analysis of Parmales, a sister group of diatoms, reveals the evolutionary specialization of diatoms from phago-mixotrophs to photoautotrophs.</title>
        <authorList>
            <person name="Ban H."/>
            <person name="Sato S."/>
            <person name="Yoshikawa S."/>
            <person name="Kazumasa Y."/>
            <person name="Nakamura Y."/>
            <person name="Ichinomiya M."/>
            <person name="Saitoh K."/>
            <person name="Sato N."/>
            <person name="Blanc-Mathieu R."/>
            <person name="Endo H."/>
            <person name="Kuwata A."/>
            <person name="Ogata H."/>
        </authorList>
    </citation>
    <scope>NUCLEOTIDE SEQUENCE</scope>
</reference>
<proteinExistence type="predicted"/>
<dbReference type="EMBL" id="BRXZ01004158">
    <property type="protein sequence ID" value="GMH69598.1"/>
    <property type="molecule type" value="Genomic_DNA"/>
</dbReference>
<organism evidence="1 2">
    <name type="scientific">Triparma retinervis</name>
    <dbReference type="NCBI Taxonomy" id="2557542"/>
    <lineage>
        <taxon>Eukaryota</taxon>
        <taxon>Sar</taxon>
        <taxon>Stramenopiles</taxon>
        <taxon>Ochrophyta</taxon>
        <taxon>Bolidophyceae</taxon>
        <taxon>Parmales</taxon>
        <taxon>Triparmaceae</taxon>
        <taxon>Triparma</taxon>
    </lineage>
</organism>
<keyword evidence="2" id="KW-1185">Reference proteome</keyword>
<accession>A0A9W7EB31</accession>
<protein>
    <submittedName>
        <fullName evidence="1">Uncharacterized protein</fullName>
    </submittedName>
</protein>
<name>A0A9W7EB31_9STRA</name>
<evidence type="ECO:0000313" key="1">
    <source>
        <dbReference type="EMBL" id="GMH69598.1"/>
    </source>
</evidence>
<dbReference type="Gene3D" id="2.60.120.620">
    <property type="entry name" value="q2cbj1_9rhob like domain"/>
    <property type="match status" value="1"/>
</dbReference>
<evidence type="ECO:0000313" key="2">
    <source>
        <dbReference type="Proteomes" id="UP001165082"/>
    </source>
</evidence>
<dbReference type="AlphaFoldDB" id="A0A9W7EB31"/>
<dbReference type="OrthoDB" id="42083at2759"/>
<sequence length="240" mass="27175">MAEFLETSVKTIDDDETLLEKGVVRHVIFKNCEGKTSLLEELKLTSIKEVSPFNMAAEDGEYAFYKNLKEDVEIVDGIVKTITERCKGPIERHFVDKMEDIVLDDVFCINYTMEHADSRVQRHKDPSDITVNINLERSEDMEGSQVLFYGTKRLKGVGVEGGVRENVQQEEENVENVEVEGGGEDERFKVDTKLGCVTIHRGDHPHEVTSLSKGERTNIVMTFVYVDKSKSSANFSGLYE</sequence>
<gene>
    <name evidence="1" type="ORF">TrRE_jg2934</name>
</gene>
<comment type="caution">
    <text evidence="1">The sequence shown here is derived from an EMBL/GenBank/DDBJ whole genome shotgun (WGS) entry which is preliminary data.</text>
</comment>